<sequence length="95" mass="11326">MGKKLELLKESFELLVLSEQILKEEFDYKTNIKNYSMNEDEEIIIEEDFIGNQIQYDICDSYTALIKKVKIYDCEEIQDIFKKLKKISLKAESLY</sequence>
<dbReference type="PATRIC" id="fig|1233171.3.peg.1189"/>
<accession>T4VNW3</accession>
<evidence type="ECO:0000313" key="1">
    <source>
        <dbReference type="EMBL" id="EQK42352.1"/>
    </source>
</evidence>
<evidence type="ECO:0000313" key="2">
    <source>
        <dbReference type="Proteomes" id="UP000015688"/>
    </source>
</evidence>
<comment type="caution">
    <text evidence="1">The sequence shown here is derived from an EMBL/GenBank/DDBJ whole genome shotgun (WGS) entry which is preliminary data.</text>
</comment>
<organism evidence="1 2">
    <name type="scientific">Paraclostridium bifermentans ATCC 638 = DSM 14991</name>
    <dbReference type="NCBI Taxonomy" id="1233171"/>
    <lineage>
        <taxon>Bacteria</taxon>
        <taxon>Bacillati</taxon>
        <taxon>Bacillota</taxon>
        <taxon>Clostridia</taxon>
        <taxon>Peptostreptococcales</taxon>
        <taxon>Peptostreptococcaceae</taxon>
        <taxon>Paraclostridium</taxon>
    </lineage>
</organism>
<dbReference type="Proteomes" id="UP000015688">
    <property type="component" value="Unassembled WGS sequence"/>
</dbReference>
<name>T4VNW3_PARBF</name>
<protein>
    <submittedName>
        <fullName evidence="1">Uncharacterized protein</fullName>
    </submittedName>
</protein>
<dbReference type="GeneID" id="67472174"/>
<dbReference type="RefSeq" id="WP_021432490.1">
    <property type="nucleotide sequence ID" value="NZ_AVNC01000015.1"/>
</dbReference>
<gene>
    <name evidence="1" type="ORF">C672_1295</name>
</gene>
<dbReference type="EMBL" id="AVNC01000015">
    <property type="protein sequence ID" value="EQK42352.1"/>
    <property type="molecule type" value="Genomic_DNA"/>
</dbReference>
<reference evidence="1 2" key="1">
    <citation type="submission" date="2013-06" db="EMBL/GenBank/DDBJ databases">
        <authorList>
            <person name="Walk S."/>
            <person name="Aronoff D."/>
            <person name="Young V.Y."/>
            <person name="Marsh J."/>
            <person name="Harrison L."/>
            <person name="Daugherty S.C."/>
            <person name="Shefchek K.A."/>
            <person name="Hine E.E."/>
            <person name="Tallon L.J."/>
            <person name="Sadzewicz L.K."/>
            <person name="Rasko D.A."/>
        </authorList>
    </citation>
    <scope>NUCLEOTIDE SEQUENCE [LARGE SCALE GENOMIC DNA]</scope>
    <source>
        <strain evidence="1 2">ATCC 638</strain>
    </source>
</reference>
<dbReference type="AlphaFoldDB" id="T4VNW3"/>
<proteinExistence type="predicted"/>